<sequence length="133" mass="15550">MKTLLKKTASNQVNLILESIINWDANGILNLLNDDKTYQDLTPKEFVLTIVTEFMFFKRAGDTQLSLTTNLCHGCNCRQPMFVFKGNKSGREYALYFEFDDNEILDIYKCNWYGNISFDEISFEEKDNLRVTF</sequence>
<dbReference type="OrthoDB" id="1443959at2"/>
<keyword evidence="2" id="KW-1185">Reference proteome</keyword>
<reference evidence="1 2" key="1">
    <citation type="submission" date="2019-01" db="EMBL/GenBank/DDBJ databases">
        <title>Genome sequence of the Antarctic species Gelidibacter gilvus ACAM 158(T).</title>
        <authorList>
            <person name="Bowman J.P."/>
        </authorList>
    </citation>
    <scope>NUCLEOTIDE SEQUENCE [LARGE SCALE GENOMIC DNA]</scope>
    <source>
        <strain evidence="1 2">IC158</strain>
    </source>
</reference>
<dbReference type="EMBL" id="SDDZ01000012">
    <property type="protein sequence ID" value="RXJ45593.1"/>
    <property type="molecule type" value="Genomic_DNA"/>
</dbReference>
<dbReference type="RefSeq" id="WP_129018394.1">
    <property type="nucleotide sequence ID" value="NZ_SDDZ01000012.1"/>
</dbReference>
<evidence type="ECO:0000313" key="2">
    <source>
        <dbReference type="Proteomes" id="UP000289792"/>
    </source>
</evidence>
<protein>
    <submittedName>
        <fullName evidence="1">Uncharacterized protein</fullName>
    </submittedName>
</protein>
<name>A0A4V1LMK5_9FLAO</name>
<organism evidence="1 2">
    <name type="scientific">Gelidibacter gilvus</name>
    <dbReference type="NCBI Taxonomy" id="59602"/>
    <lineage>
        <taxon>Bacteria</taxon>
        <taxon>Pseudomonadati</taxon>
        <taxon>Bacteroidota</taxon>
        <taxon>Flavobacteriia</taxon>
        <taxon>Flavobacteriales</taxon>
        <taxon>Flavobacteriaceae</taxon>
        <taxon>Gelidibacter</taxon>
    </lineage>
</organism>
<gene>
    <name evidence="1" type="ORF">ESZ48_15380</name>
</gene>
<proteinExistence type="predicted"/>
<accession>A0A4V1LMK5</accession>
<dbReference type="Proteomes" id="UP000289792">
    <property type="component" value="Unassembled WGS sequence"/>
</dbReference>
<comment type="caution">
    <text evidence="1">The sequence shown here is derived from an EMBL/GenBank/DDBJ whole genome shotgun (WGS) entry which is preliminary data.</text>
</comment>
<evidence type="ECO:0000313" key="1">
    <source>
        <dbReference type="EMBL" id="RXJ45593.1"/>
    </source>
</evidence>
<dbReference type="AlphaFoldDB" id="A0A4V1LMK5"/>